<gene>
    <name evidence="1" type="ORF">CPB84DRAFT_1750497</name>
</gene>
<keyword evidence="2" id="KW-1185">Reference proteome</keyword>
<evidence type="ECO:0008006" key="3">
    <source>
        <dbReference type="Google" id="ProtNLM"/>
    </source>
</evidence>
<proteinExistence type="predicted"/>
<accession>A0A9P5TJY1</accession>
<comment type="caution">
    <text evidence="1">The sequence shown here is derived from an EMBL/GenBank/DDBJ whole genome shotgun (WGS) entry which is preliminary data.</text>
</comment>
<dbReference type="EMBL" id="JADNYJ010000111">
    <property type="protein sequence ID" value="KAF8884059.1"/>
    <property type="molecule type" value="Genomic_DNA"/>
</dbReference>
<evidence type="ECO:0000313" key="2">
    <source>
        <dbReference type="Proteomes" id="UP000724874"/>
    </source>
</evidence>
<organism evidence="1 2">
    <name type="scientific">Gymnopilus junonius</name>
    <name type="common">Spectacular rustgill mushroom</name>
    <name type="synonym">Gymnopilus spectabilis subsp. junonius</name>
    <dbReference type="NCBI Taxonomy" id="109634"/>
    <lineage>
        <taxon>Eukaryota</taxon>
        <taxon>Fungi</taxon>
        <taxon>Dikarya</taxon>
        <taxon>Basidiomycota</taxon>
        <taxon>Agaricomycotina</taxon>
        <taxon>Agaricomycetes</taxon>
        <taxon>Agaricomycetidae</taxon>
        <taxon>Agaricales</taxon>
        <taxon>Agaricineae</taxon>
        <taxon>Hymenogastraceae</taxon>
        <taxon>Gymnopilus</taxon>
    </lineage>
</organism>
<sequence>MDLKSENYNPAVDTLRHISQVSSSWRNLALNSSPLWGCVLNLTRLEGSKKWLDEVVKRSKKSWLYIKAVPKGEVRDIRYNRTDRIWDLDLKPALEFGPIEEPREWCSLFSRSSNLRSLKVDSMIWVSDLFPVLCPHLELLELSDDSRSAVHIQRKDSLLLPGPPISLPGLKKIKIKSHWPYTVDGVMMALQRIAPAASCLLYLHCRVGRFPGEMNFIADSMPLVIPKYLCCARETLASMESPFARIVITTSCVDFTFSSGRLLPEKVDDGIFRFALDGADHAQLLN</sequence>
<dbReference type="AlphaFoldDB" id="A0A9P5TJY1"/>
<dbReference type="Proteomes" id="UP000724874">
    <property type="component" value="Unassembled WGS sequence"/>
</dbReference>
<name>A0A9P5TJY1_GYMJU</name>
<dbReference type="OrthoDB" id="2848039at2759"/>
<protein>
    <recommendedName>
        <fullName evidence="3">F-box domain-containing protein</fullName>
    </recommendedName>
</protein>
<evidence type="ECO:0000313" key="1">
    <source>
        <dbReference type="EMBL" id="KAF8884059.1"/>
    </source>
</evidence>
<reference evidence="1" key="1">
    <citation type="submission" date="2020-11" db="EMBL/GenBank/DDBJ databases">
        <authorList>
            <consortium name="DOE Joint Genome Institute"/>
            <person name="Ahrendt S."/>
            <person name="Riley R."/>
            <person name="Andreopoulos W."/>
            <person name="LaButti K."/>
            <person name="Pangilinan J."/>
            <person name="Ruiz-duenas F.J."/>
            <person name="Barrasa J.M."/>
            <person name="Sanchez-Garcia M."/>
            <person name="Camarero S."/>
            <person name="Miyauchi S."/>
            <person name="Serrano A."/>
            <person name="Linde D."/>
            <person name="Babiker R."/>
            <person name="Drula E."/>
            <person name="Ayuso-Fernandez I."/>
            <person name="Pacheco R."/>
            <person name="Padilla G."/>
            <person name="Ferreira P."/>
            <person name="Barriuso J."/>
            <person name="Kellner H."/>
            <person name="Castanera R."/>
            <person name="Alfaro M."/>
            <person name="Ramirez L."/>
            <person name="Pisabarro A.G."/>
            <person name="Kuo A."/>
            <person name="Tritt A."/>
            <person name="Lipzen A."/>
            <person name="He G."/>
            <person name="Yan M."/>
            <person name="Ng V."/>
            <person name="Cullen D."/>
            <person name="Martin F."/>
            <person name="Rosso M.-N."/>
            <person name="Henrissat B."/>
            <person name="Hibbett D."/>
            <person name="Martinez A.T."/>
            <person name="Grigoriev I.V."/>
        </authorList>
    </citation>
    <scope>NUCLEOTIDE SEQUENCE</scope>
    <source>
        <strain evidence="1">AH 44721</strain>
    </source>
</reference>